<comment type="caution">
    <text evidence="1">The sequence shown here is derived from an EMBL/GenBank/DDBJ whole genome shotgun (WGS) entry which is preliminary data.</text>
</comment>
<dbReference type="Pfam" id="PF13366">
    <property type="entry name" value="PDDEXK_3"/>
    <property type="match status" value="1"/>
</dbReference>
<dbReference type="NCBIfam" id="TIGR04256">
    <property type="entry name" value="GxxExxY"/>
    <property type="match status" value="1"/>
</dbReference>
<dbReference type="InterPro" id="IPR026350">
    <property type="entry name" value="GxxExxY"/>
</dbReference>
<dbReference type="AlphaFoldDB" id="A0A1G2LU97"/>
<proteinExistence type="predicted"/>
<sequence length="138" mass="16854">MNKVKDFLYERESYEIRGAIFEVWKNFRGVFKEKIIENALKKELRYRGFIVESQKKIDIYYKGEKVDNYTPDIIVNNSILMELKSKSFLTKEDERQFWYYLRGSQYILGFLVNFGSKEIEIRRRIYDKAREQYKEISV</sequence>
<gene>
    <name evidence="1" type="ORF">A3G49_06405</name>
</gene>
<evidence type="ECO:0008006" key="3">
    <source>
        <dbReference type="Google" id="ProtNLM"/>
    </source>
</evidence>
<evidence type="ECO:0000313" key="2">
    <source>
        <dbReference type="Proteomes" id="UP000177171"/>
    </source>
</evidence>
<dbReference type="Proteomes" id="UP000177171">
    <property type="component" value="Unassembled WGS sequence"/>
</dbReference>
<reference evidence="1 2" key="1">
    <citation type="journal article" date="2016" name="Nat. Commun.">
        <title>Thousands of microbial genomes shed light on interconnected biogeochemical processes in an aquifer system.</title>
        <authorList>
            <person name="Anantharaman K."/>
            <person name="Brown C.T."/>
            <person name="Hug L.A."/>
            <person name="Sharon I."/>
            <person name="Castelle C.J."/>
            <person name="Probst A.J."/>
            <person name="Thomas B.C."/>
            <person name="Singh A."/>
            <person name="Wilkins M.J."/>
            <person name="Karaoz U."/>
            <person name="Brodie E.L."/>
            <person name="Williams K.H."/>
            <person name="Hubbard S.S."/>
            <person name="Banfield J.F."/>
        </authorList>
    </citation>
    <scope>NUCLEOTIDE SEQUENCE [LARGE SCALE GENOMIC DNA]</scope>
</reference>
<name>A0A1G2LU97_9BACT</name>
<accession>A0A1G2LU97</accession>
<protein>
    <recommendedName>
        <fullName evidence="3">GxxExxY protein</fullName>
    </recommendedName>
</protein>
<evidence type="ECO:0000313" key="1">
    <source>
        <dbReference type="EMBL" id="OHA14452.1"/>
    </source>
</evidence>
<organism evidence="1 2">
    <name type="scientific">Candidatus Sungbacteria bacterium RIFCSPLOWO2_12_FULL_41_11</name>
    <dbReference type="NCBI Taxonomy" id="1802286"/>
    <lineage>
        <taxon>Bacteria</taxon>
        <taxon>Candidatus Sungiibacteriota</taxon>
    </lineage>
</organism>
<dbReference type="EMBL" id="MHQY01000007">
    <property type="protein sequence ID" value="OHA14452.1"/>
    <property type="molecule type" value="Genomic_DNA"/>
</dbReference>